<keyword evidence="1" id="KW-0812">Transmembrane</keyword>
<feature type="domain" description="VanZ-like" evidence="2">
    <location>
        <begin position="24"/>
        <end position="152"/>
    </location>
</feature>
<gene>
    <name evidence="3" type="ORF">GCM10008905_23870</name>
</gene>
<evidence type="ECO:0000313" key="4">
    <source>
        <dbReference type="Proteomes" id="UP001500339"/>
    </source>
</evidence>
<evidence type="ECO:0000259" key="2">
    <source>
        <dbReference type="Pfam" id="PF04892"/>
    </source>
</evidence>
<protein>
    <submittedName>
        <fullName evidence="3">VanZ family protein</fullName>
    </submittedName>
</protein>
<evidence type="ECO:0000313" key="3">
    <source>
        <dbReference type="EMBL" id="GAA0726896.1"/>
    </source>
</evidence>
<keyword evidence="1" id="KW-1133">Transmembrane helix</keyword>
<sequence length="162" mass="18460">MGITEGVEEVKMDTKIIKKVFKYVLVILWMMIIYKFSSDTADISNSKSSLVIEMLAFIGVDINSIFGELAMLVVRKLGHFTEYFILCVLLINSFYKDMTLRGNYKLSLLISFLYACSDEFHQLFVPGRSGQIVDVFVDTLGALLGIFIWNIFIERKSKKGEA</sequence>
<feature type="transmembrane region" description="Helical" evidence="1">
    <location>
        <begin position="20"/>
        <end position="37"/>
    </location>
</feature>
<feature type="transmembrane region" description="Helical" evidence="1">
    <location>
        <begin position="49"/>
        <end position="70"/>
    </location>
</feature>
<dbReference type="PIRSF" id="PIRSF019083">
    <property type="entry name" value="UCP019083_VanZ"/>
    <property type="match status" value="1"/>
</dbReference>
<dbReference type="EMBL" id="BAAACF010000003">
    <property type="protein sequence ID" value="GAA0726896.1"/>
    <property type="molecule type" value="Genomic_DNA"/>
</dbReference>
<keyword evidence="1" id="KW-0472">Membrane</keyword>
<organism evidence="3 4">
    <name type="scientific">Clostridium malenominatum</name>
    <dbReference type="NCBI Taxonomy" id="1539"/>
    <lineage>
        <taxon>Bacteria</taxon>
        <taxon>Bacillati</taxon>
        <taxon>Bacillota</taxon>
        <taxon>Clostridia</taxon>
        <taxon>Eubacteriales</taxon>
        <taxon>Clostridiaceae</taxon>
        <taxon>Clostridium</taxon>
    </lineage>
</organism>
<keyword evidence="4" id="KW-1185">Reference proteome</keyword>
<feature type="transmembrane region" description="Helical" evidence="1">
    <location>
        <begin position="132"/>
        <end position="153"/>
    </location>
</feature>
<comment type="caution">
    <text evidence="3">The sequence shown here is derived from an EMBL/GenBank/DDBJ whole genome shotgun (WGS) entry which is preliminary data.</text>
</comment>
<dbReference type="InterPro" id="IPR016747">
    <property type="entry name" value="Phosphotransbutyrylase"/>
</dbReference>
<name>A0ABN1J2X4_9CLOT</name>
<dbReference type="InterPro" id="IPR006976">
    <property type="entry name" value="VanZ-like"/>
</dbReference>
<dbReference type="NCBIfam" id="NF037970">
    <property type="entry name" value="vanZ_1"/>
    <property type="match status" value="1"/>
</dbReference>
<proteinExistence type="predicted"/>
<dbReference type="RefSeq" id="WP_343769980.1">
    <property type="nucleotide sequence ID" value="NZ_BAAACF010000003.1"/>
</dbReference>
<accession>A0ABN1J2X4</accession>
<dbReference type="Pfam" id="PF04892">
    <property type="entry name" value="VanZ"/>
    <property type="match status" value="1"/>
</dbReference>
<reference evidence="3 4" key="1">
    <citation type="journal article" date="2019" name="Int. J. Syst. Evol. Microbiol.">
        <title>The Global Catalogue of Microorganisms (GCM) 10K type strain sequencing project: providing services to taxonomists for standard genome sequencing and annotation.</title>
        <authorList>
            <consortium name="The Broad Institute Genomics Platform"/>
            <consortium name="The Broad Institute Genome Sequencing Center for Infectious Disease"/>
            <person name="Wu L."/>
            <person name="Ma J."/>
        </authorList>
    </citation>
    <scope>NUCLEOTIDE SEQUENCE [LARGE SCALE GENOMIC DNA]</scope>
    <source>
        <strain evidence="3 4">JCM 1405</strain>
    </source>
</reference>
<feature type="transmembrane region" description="Helical" evidence="1">
    <location>
        <begin position="77"/>
        <end position="95"/>
    </location>
</feature>
<dbReference type="Proteomes" id="UP001500339">
    <property type="component" value="Unassembled WGS sequence"/>
</dbReference>
<evidence type="ECO:0000256" key="1">
    <source>
        <dbReference type="SAM" id="Phobius"/>
    </source>
</evidence>